<dbReference type="AlphaFoldDB" id="A0A7J2U091"/>
<sequence length="208" mass="23555">MTEKIGKTVAEARKVLAMLSKSLSNSFKKGFVLRKKGEPLCEELERGIYRCSNAYESELVALYTIENADVRIDELAYTDFLNHLKRYISTIIPPGCYLITLSRIGLVNVDRYLSHIDSKLQMKIVELEQDKANTRLRASIENLLEVRKRVLSGVIPVEISNTIAIVCKDLSIYRESLAKVPKLAKQILNISMKSVRAPIIAAQIINFR</sequence>
<protein>
    <submittedName>
        <fullName evidence="1">Uncharacterized protein</fullName>
    </submittedName>
</protein>
<comment type="caution">
    <text evidence="1">The sequence shown here is derived from an EMBL/GenBank/DDBJ whole genome shotgun (WGS) entry which is preliminary data.</text>
</comment>
<dbReference type="EMBL" id="DSEU01000004">
    <property type="protein sequence ID" value="HEM66191.1"/>
    <property type="molecule type" value="Genomic_DNA"/>
</dbReference>
<proteinExistence type="predicted"/>
<gene>
    <name evidence="1" type="ORF">ENO26_01215</name>
</gene>
<evidence type="ECO:0000313" key="1">
    <source>
        <dbReference type="EMBL" id="HEM66191.1"/>
    </source>
</evidence>
<name>A0A7J2U091_9CREN</name>
<organism evidence="1">
    <name type="scientific">Ignisphaera aggregans</name>
    <dbReference type="NCBI Taxonomy" id="334771"/>
    <lineage>
        <taxon>Archaea</taxon>
        <taxon>Thermoproteota</taxon>
        <taxon>Thermoprotei</taxon>
        <taxon>Desulfurococcales</taxon>
        <taxon>Desulfurococcaceae</taxon>
        <taxon>Ignisphaera</taxon>
    </lineage>
</organism>
<reference evidence="1" key="1">
    <citation type="journal article" date="2020" name="mSystems">
        <title>Genome- and Community-Level Interaction Insights into Carbon Utilization and Element Cycling Functions of Hydrothermarchaeota in Hydrothermal Sediment.</title>
        <authorList>
            <person name="Zhou Z."/>
            <person name="Liu Y."/>
            <person name="Xu W."/>
            <person name="Pan J."/>
            <person name="Luo Z.H."/>
            <person name="Li M."/>
        </authorList>
    </citation>
    <scope>NUCLEOTIDE SEQUENCE [LARGE SCALE GENOMIC DNA]</scope>
    <source>
        <strain evidence="1">SpSt-125</strain>
    </source>
</reference>
<accession>A0A7J2U091</accession>